<comment type="caution">
    <text evidence="2">The sequence shown here is derived from an EMBL/GenBank/DDBJ whole genome shotgun (WGS) entry which is preliminary data.</text>
</comment>
<dbReference type="EMBL" id="JAPFCC010000001">
    <property type="protein sequence ID" value="MCW7555244.1"/>
    <property type="molecule type" value="Genomic_DNA"/>
</dbReference>
<organism evidence="2 3">
    <name type="scientific">Endozoicomonas gorgoniicola</name>
    <dbReference type="NCBI Taxonomy" id="1234144"/>
    <lineage>
        <taxon>Bacteria</taxon>
        <taxon>Pseudomonadati</taxon>
        <taxon>Pseudomonadota</taxon>
        <taxon>Gammaproteobacteria</taxon>
        <taxon>Oceanospirillales</taxon>
        <taxon>Endozoicomonadaceae</taxon>
        <taxon>Endozoicomonas</taxon>
    </lineage>
</organism>
<keyword evidence="2" id="KW-0067">ATP-binding</keyword>
<proteinExistence type="predicted"/>
<keyword evidence="3" id="KW-1185">Reference proteome</keyword>
<dbReference type="RefSeq" id="WP_262565016.1">
    <property type="nucleotide sequence ID" value="NZ_JAPFCC010000001.1"/>
</dbReference>
<reference evidence="2 3" key="1">
    <citation type="submission" date="2022-10" db="EMBL/GenBank/DDBJ databases">
        <title>High-quality genome sequences of two octocoral-associated bacteria, Endozoicomonas euniceicola EF212 and Endozoicomonas gorgoniicola PS125.</title>
        <authorList>
            <person name="Chiou Y.-J."/>
            <person name="Chen Y.-H."/>
        </authorList>
    </citation>
    <scope>NUCLEOTIDE SEQUENCE [LARGE SCALE GENOMIC DNA]</scope>
    <source>
        <strain evidence="2 3">PS125</strain>
    </source>
</reference>
<dbReference type="GO" id="GO:0005524">
    <property type="term" value="F:ATP binding"/>
    <property type="evidence" value="ECO:0007669"/>
    <property type="project" value="UniProtKB-KW"/>
</dbReference>
<keyword evidence="2" id="KW-0547">Nucleotide-binding</keyword>
<accession>A0ABT3N0U7</accession>
<dbReference type="InterPro" id="IPR027417">
    <property type="entry name" value="P-loop_NTPase"/>
</dbReference>
<dbReference type="SUPFAM" id="SSF52540">
    <property type="entry name" value="P-loop containing nucleoside triphosphate hydrolases"/>
    <property type="match status" value="1"/>
</dbReference>
<dbReference type="Gene3D" id="3.40.50.300">
    <property type="entry name" value="P-loop containing nucleotide triphosphate hydrolases"/>
    <property type="match status" value="1"/>
</dbReference>
<gene>
    <name evidence="2" type="ORF">NX722_21975</name>
</gene>
<feature type="domain" description="NadR/Ttd14 AAA" evidence="1">
    <location>
        <begin position="3"/>
        <end position="181"/>
    </location>
</feature>
<dbReference type="Pfam" id="PF13521">
    <property type="entry name" value="AAA_28"/>
    <property type="match status" value="1"/>
</dbReference>
<protein>
    <submittedName>
        <fullName evidence="2">ATP-binding protein</fullName>
    </submittedName>
</protein>
<evidence type="ECO:0000259" key="1">
    <source>
        <dbReference type="Pfam" id="PF13521"/>
    </source>
</evidence>
<evidence type="ECO:0000313" key="2">
    <source>
        <dbReference type="EMBL" id="MCW7555244.1"/>
    </source>
</evidence>
<name>A0ABT3N0U7_9GAMM</name>
<sequence>MMISIIGSNGTGKTTLINQLRRHPGNDWPVFSDYYRSTAKNLGYSRPRDILLEDSPNKDNTITAMTSAALGAMQQWLNTSAPDGFIDLGPPALLAYQRYWMAVCKKTVSPYLLHLCRKISDQIDGYIYLPSNHFPIEKDAMRSADPIFQQDVDQWVKRCIQELEIPEQKLLSVSSGNIGERVEEASDWLTGLALTPEA</sequence>
<evidence type="ECO:0000313" key="3">
    <source>
        <dbReference type="Proteomes" id="UP001209854"/>
    </source>
</evidence>
<dbReference type="InterPro" id="IPR038727">
    <property type="entry name" value="NadR/Ttd14_AAA_dom"/>
</dbReference>
<dbReference type="Proteomes" id="UP001209854">
    <property type="component" value="Unassembled WGS sequence"/>
</dbReference>